<evidence type="ECO:0000256" key="7">
    <source>
        <dbReference type="SAM" id="MobiDB-lite"/>
    </source>
</evidence>
<organism evidence="9 10">
    <name type="scientific">Cladophialophora psammophila CBS 110553</name>
    <dbReference type="NCBI Taxonomy" id="1182543"/>
    <lineage>
        <taxon>Eukaryota</taxon>
        <taxon>Fungi</taxon>
        <taxon>Dikarya</taxon>
        <taxon>Ascomycota</taxon>
        <taxon>Pezizomycotina</taxon>
        <taxon>Eurotiomycetes</taxon>
        <taxon>Chaetothyriomycetidae</taxon>
        <taxon>Chaetothyriales</taxon>
        <taxon>Herpotrichiellaceae</taxon>
        <taxon>Cladophialophora</taxon>
    </lineage>
</organism>
<evidence type="ECO:0000256" key="3">
    <source>
        <dbReference type="ARBA" id="ARBA00023015"/>
    </source>
</evidence>
<dbReference type="GO" id="GO:0006351">
    <property type="term" value="P:DNA-templated transcription"/>
    <property type="evidence" value="ECO:0007669"/>
    <property type="project" value="InterPro"/>
</dbReference>
<dbReference type="PANTHER" id="PTHR31313">
    <property type="entry name" value="TY1 ENHANCER ACTIVATOR"/>
    <property type="match status" value="1"/>
</dbReference>
<feature type="domain" description="Xylanolytic transcriptional activator regulatory" evidence="8">
    <location>
        <begin position="20"/>
        <end position="211"/>
    </location>
</feature>
<dbReference type="Pfam" id="PF04082">
    <property type="entry name" value="Fungal_trans"/>
    <property type="match status" value="1"/>
</dbReference>
<evidence type="ECO:0000256" key="5">
    <source>
        <dbReference type="ARBA" id="ARBA00023163"/>
    </source>
</evidence>
<accession>W9XHP0</accession>
<keyword evidence="6" id="KW-0539">Nucleus</keyword>
<protein>
    <recommendedName>
        <fullName evidence="8">Xylanolytic transcriptional activator regulatory domain-containing protein</fullName>
    </recommendedName>
</protein>
<keyword evidence="3" id="KW-0805">Transcription regulation</keyword>
<evidence type="ECO:0000313" key="9">
    <source>
        <dbReference type="EMBL" id="EXJ76461.1"/>
    </source>
</evidence>
<dbReference type="PANTHER" id="PTHR31313:SF81">
    <property type="entry name" value="TY1 ENHANCER ACTIVATOR"/>
    <property type="match status" value="1"/>
</dbReference>
<evidence type="ECO:0000256" key="6">
    <source>
        <dbReference type="ARBA" id="ARBA00023242"/>
    </source>
</evidence>
<dbReference type="InterPro" id="IPR007219">
    <property type="entry name" value="XnlR_reg_dom"/>
</dbReference>
<feature type="compositionally biased region" description="Polar residues" evidence="7">
    <location>
        <begin position="441"/>
        <end position="453"/>
    </location>
</feature>
<dbReference type="GO" id="GO:0003677">
    <property type="term" value="F:DNA binding"/>
    <property type="evidence" value="ECO:0007669"/>
    <property type="project" value="UniProtKB-KW"/>
</dbReference>
<gene>
    <name evidence="9" type="ORF">A1O5_00969</name>
</gene>
<reference evidence="9 10" key="1">
    <citation type="submission" date="2013-03" db="EMBL/GenBank/DDBJ databases">
        <title>The Genome Sequence of Cladophialophora psammophila CBS 110553.</title>
        <authorList>
            <consortium name="The Broad Institute Genomics Platform"/>
            <person name="Cuomo C."/>
            <person name="de Hoog S."/>
            <person name="Gorbushina A."/>
            <person name="Walker B."/>
            <person name="Young S.K."/>
            <person name="Zeng Q."/>
            <person name="Gargeya S."/>
            <person name="Fitzgerald M."/>
            <person name="Haas B."/>
            <person name="Abouelleil A."/>
            <person name="Allen A.W."/>
            <person name="Alvarado L."/>
            <person name="Arachchi H.M."/>
            <person name="Berlin A.M."/>
            <person name="Chapman S.B."/>
            <person name="Gainer-Dewar J."/>
            <person name="Goldberg J."/>
            <person name="Griggs A."/>
            <person name="Gujja S."/>
            <person name="Hansen M."/>
            <person name="Howarth C."/>
            <person name="Imamovic A."/>
            <person name="Ireland A."/>
            <person name="Larimer J."/>
            <person name="McCowan C."/>
            <person name="Murphy C."/>
            <person name="Pearson M."/>
            <person name="Poon T.W."/>
            <person name="Priest M."/>
            <person name="Roberts A."/>
            <person name="Saif S."/>
            <person name="Shea T."/>
            <person name="Sisk P."/>
            <person name="Sykes S."/>
            <person name="Wortman J."/>
            <person name="Nusbaum C."/>
            <person name="Birren B."/>
        </authorList>
    </citation>
    <scope>NUCLEOTIDE SEQUENCE [LARGE SCALE GENOMIC DNA]</scope>
    <source>
        <strain evidence="9 10">CBS 110553</strain>
    </source>
</reference>
<dbReference type="Proteomes" id="UP000019471">
    <property type="component" value="Unassembled WGS sequence"/>
</dbReference>
<dbReference type="OrthoDB" id="4154772at2759"/>
<dbReference type="EMBL" id="AMGX01000001">
    <property type="protein sequence ID" value="EXJ76461.1"/>
    <property type="molecule type" value="Genomic_DNA"/>
</dbReference>
<feature type="compositionally biased region" description="Basic and acidic residues" evidence="7">
    <location>
        <begin position="407"/>
        <end position="416"/>
    </location>
</feature>
<dbReference type="STRING" id="1182543.W9XHP0"/>
<name>W9XHP0_9EURO</name>
<dbReference type="RefSeq" id="XP_007739778.1">
    <property type="nucleotide sequence ID" value="XM_007741588.1"/>
</dbReference>
<keyword evidence="4" id="KW-0238">DNA-binding</keyword>
<dbReference type="eggNOG" id="ENOG502QU3W">
    <property type="taxonomic scope" value="Eukaryota"/>
</dbReference>
<feature type="region of interest" description="Disordered" evidence="7">
    <location>
        <begin position="381"/>
        <end position="496"/>
    </location>
</feature>
<evidence type="ECO:0000256" key="1">
    <source>
        <dbReference type="ARBA" id="ARBA00022723"/>
    </source>
</evidence>
<comment type="caution">
    <text evidence="9">The sequence shown here is derived from an EMBL/GenBank/DDBJ whole genome shotgun (WGS) entry which is preliminary data.</text>
</comment>
<dbReference type="GeneID" id="19185705"/>
<evidence type="ECO:0000256" key="4">
    <source>
        <dbReference type="ARBA" id="ARBA00023125"/>
    </source>
</evidence>
<evidence type="ECO:0000256" key="2">
    <source>
        <dbReference type="ARBA" id="ARBA00022833"/>
    </source>
</evidence>
<dbReference type="GO" id="GO:0008270">
    <property type="term" value="F:zinc ion binding"/>
    <property type="evidence" value="ECO:0007669"/>
    <property type="project" value="InterPro"/>
</dbReference>
<keyword evidence="1" id="KW-0479">Metal-binding</keyword>
<keyword evidence="5" id="KW-0804">Transcription</keyword>
<evidence type="ECO:0000313" key="10">
    <source>
        <dbReference type="Proteomes" id="UP000019471"/>
    </source>
</evidence>
<feature type="compositionally biased region" description="Polar residues" evidence="7">
    <location>
        <begin position="396"/>
        <end position="405"/>
    </location>
</feature>
<keyword evidence="2" id="KW-0862">Zinc</keyword>
<proteinExistence type="predicted"/>
<dbReference type="HOGENOM" id="CLU_004291_3_0_1"/>
<evidence type="ECO:0000259" key="8">
    <source>
        <dbReference type="Pfam" id="PF04082"/>
    </source>
</evidence>
<dbReference type="InterPro" id="IPR051615">
    <property type="entry name" value="Transcr_Regulatory_Elem"/>
</dbReference>
<dbReference type="CDD" id="cd12148">
    <property type="entry name" value="fungal_TF_MHR"/>
    <property type="match status" value="1"/>
</dbReference>
<dbReference type="AlphaFoldDB" id="W9XHP0"/>
<keyword evidence="10" id="KW-1185">Reference proteome</keyword>
<sequence length="560" mass="61964">MGFRFADKSRPGMQQVILNDSSSVFQREAKFLLDRELEDPRGLTIIQAMLVLSDLECASGRDDLAGMHIATSCRLAFDFGLNLDCSRFGLSTEETKFRKDLLRSCLIYDQAWALYVERPTNMKISDISRSCLTNRVSCLNDSGVVQRKSRNESTGLNGDLHGHILDALLELSELSSKIQALAQPRLTFGSIADEDRLIDVAALDAKLKTWYSMLPARLTWTEENLRDAPRLFFIIHQQFHVAQLNLHGPYGRYEDALGVEMEKAHVFCAGTSDSGNGGALQHLARSITMNAAMKIAQGFSAYRQRFGTCETGVFSLQQGGTALLALMSTIKVSKEAGKRNSGLHHLYMLMEQLREMSQIYSPADLMCRVVKHEMERLEIDFSDLPTPPNTPIYPVSPSTATSARQANAERHSESRPATKRRRLSTGPDCVTVTCASLPDSGLNQNPPFSTMRPSPQHEVTEVEAPAPPTASLPQAQPSGTVPAADTFEPLDPMPDPILDLNSIQPSSWSLGLSDISALFDFQSHDQIGNDMLLPFVPETHYPPGWTDSILKMLPDVMQYG</sequence>